<dbReference type="KEGG" id="tpie:A7C91_04100"/>
<dbReference type="InterPro" id="IPR027556">
    <property type="entry name" value="Heavy_Cys_CGP"/>
</dbReference>
<reference evidence="2" key="1">
    <citation type="journal article" date="2016" name="Syst. Appl. Microbiol.">
        <title>Thermococcus piezophilus sp. nov., a novel hyperthermophilic and piezophilic archaeon with a broad pressure range for growth, isolated from a deepest hydrothermal vent at the Mid-Cayman Rise.</title>
        <authorList>
            <person name="Dalmasso C."/>
            <person name="Oger P."/>
            <person name="Selva G."/>
            <person name="Courtine D."/>
            <person name="L'Haridon S."/>
            <person name="Garlaschelli A."/>
            <person name="Roussel E."/>
            <person name="Miyazaki J."/>
            <person name="Reveillaud J."/>
            <person name="Jebbar M."/>
            <person name="Takai K."/>
            <person name="Maignien L."/>
            <person name="Alain K."/>
        </authorList>
    </citation>
    <scope>NUCLEOTIDE SEQUENCE [LARGE SCALE GENOMIC DNA]</scope>
    <source>
        <strain evidence="2">CDGS</strain>
    </source>
</reference>
<dbReference type="InterPro" id="IPR027552">
    <property type="entry name" value="CGP_CTERM"/>
</dbReference>
<dbReference type="AlphaFoldDB" id="A0A172WG85"/>
<dbReference type="NCBIfam" id="TIGR04289">
    <property type="entry name" value="heavy_Cys"/>
    <property type="match status" value="1"/>
</dbReference>
<gene>
    <name evidence="1" type="ORF">A7C91_04100</name>
</gene>
<dbReference type="OrthoDB" id="31553at2157"/>
<sequence length="402" mass="43224">MKNVLVLAVLLMFAFTPLAWACMSPADAYAVEVILNKQGIVYRPYPPFAALHNALIENDTFIYRSHYDKRLAVILWNASDGPHLRIEIPMEWRDAGVSQTAFNASLLITAEALEKLGEDGWETEDNLTFTRGNVTITLTPLSGGECTTDADCATGGCSGEVCAPRAEASKIVTPCVYREWYSCLGMTSCGCLNGVCTWKPNPAFESCLREHGVDPSKVIRAGTFRVKVKAYNQSPAEAEAAVKGFLGAFGAECGFGGLTFVEPLGGRLVPVVDPAEINFSEAVKVELQWLRENGVLDISDEDIAAIAKIAKPGKAGPNSHIGWYETKNGTYAWIPYDESLNPMLVRCITDTAPIYDLPNGTAYIGPTLTKPPATETPSTSGGPICGPGIVVGLALLVLLRRG</sequence>
<keyword evidence="2" id="KW-1185">Reference proteome</keyword>
<dbReference type="NCBIfam" id="TIGR04288">
    <property type="entry name" value="CGP_CTERM"/>
    <property type="match status" value="1"/>
</dbReference>
<dbReference type="InterPro" id="IPR027553">
    <property type="entry name" value="Heavy_Cys"/>
</dbReference>
<evidence type="ECO:0000313" key="2">
    <source>
        <dbReference type="Proteomes" id="UP000076969"/>
    </source>
</evidence>
<organism evidence="1 2">
    <name type="scientific">Thermococcus piezophilus</name>
    <dbReference type="NCBI Taxonomy" id="1712654"/>
    <lineage>
        <taxon>Archaea</taxon>
        <taxon>Methanobacteriati</taxon>
        <taxon>Methanobacteriota</taxon>
        <taxon>Thermococci</taxon>
        <taxon>Thermococcales</taxon>
        <taxon>Thermococcaceae</taxon>
        <taxon>Thermococcus</taxon>
    </lineage>
</organism>
<evidence type="ECO:0000313" key="1">
    <source>
        <dbReference type="EMBL" id="ANF22443.1"/>
    </source>
</evidence>
<dbReference type="RefSeq" id="WP_068665149.1">
    <property type="nucleotide sequence ID" value="NZ_CP015520.1"/>
</dbReference>
<protein>
    <recommendedName>
        <fullName evidence="3">Eight-cysteine-cluster domain-containing protein</fullName>
    </recommendedName>
</protein>
<dbReference type="GeneID" id="28495348"/>
<dbReference type="STRING" id="1712654.A7C91_04100"/>
<dbReference type="NCBIfam" id="TIGR04292">
    <property type="entry name" value="heavy_Cys_CGP"/>
    <property type="match status" value="1"/>
</dbReference>
<accession>A0A172WG85</accession>
<dbReference type="Proteomes" id="UP000076969">
    <property type="component" value="Chromosome"/>
</dbReference>
<name>A0A172WG85_9EURY</name>
<proteinExistence type="predicted"/>
<evidence type="ECO:0008006" key="3">
    <source>
        <dbReference type="Google" id="ProtNLM"/>
    </source>
</evidence>
<dbReference type="EMBL" id="CP015520">
    <property type="protein sequence ID" value="ANF22443.1"/>
    <property type="molecule type" value="Genomic_DNA"/>
</dbReference>